<dbReference type="EMBL" id="OA882090">
    <property type="protein sequence ID" value="CAD7272695.1"/>
    <property type="molecule type" value="Genomic_DNA"/>
</dbReference>
<evidence type="ECO:0000313" key="1">
    <source>
        <dbReference type="EMBL" id="CAD7272695.1"/>
    </source>
</evidence>
<proteinExistence type="predicted"/>
<keyword evidence="2" id="KW-1185">Reference proteome</keyword>
<dbReference type="Proteomes" id="UP000678499">
    <property type="component" value="Unassembled WGS sequence"/>
</dbReference>
<accession>A0A7R9G828</accession>
<gene>
    <name evidence="1" type="ORF">NMOB1V02_LOCUS617</name>
</gene>
<name>A0A7R9G828_9CRUS</name>
<sequence>MEGKADFGAILSEMNLHQSQHHVTHAMTSFVGSASFHSPLEVKRASAYSQVDLLESNPTALSARTLRAATLHHPRRAQTKRVTVSPFATIRRMDTLWIRDPSLIQKSVGTDCSLEIGHHTDLIDCQDRHQQLQRESSDDELISATQVAGLILLGCEVGLFHTPSSSEAAEAKIRR</sequence>
<evidence type="ECO:0000313" key="2">
    <source>
        <dbReference type="Proteomes" id="UP000678499"/>
    </source>
</evidence>
<dbReference type="EMBL" id="CAJPEX010000053">
    <property type="protein sequence ID" value="CAG0912847.1"/>
    <property type="molecule type" value="Genomic_DNA"/>
</dbReference>
<protein>
    <submittedName>
        <fullName evidence="1">Uncharacterized protein</fullName>
    </submittedName>
</protein>
<organism evidence="1">
    <name type="scientific">Notodromas monacha</name>
    <dbReference type="NCBI Taxonomy" id="399045"/>
    <lineage>
        <taxon>Eukaryota</taxon>
        <taxon>Metazoa</taxon>
        <taxon>Ecdysozoa</taxon>
        <taxon>Arthropoda</taxon>
        <taxon>Crustacea</taxon>
        <taxon>Oligostraca</taxon>
        <taxon>Ostracoda</taxon>
        <taxon>Podocopa</taxon>
        <taxon>Podocopida</taxon>
        <taxon>Cypridocopina</taxon>
        <taxon>Cypridoidea</taxon>
        <taxon>Cyprididae</taxon>
        <taxon>Notodromas</taxon>
    </lineage>
</organism>
<reference evidence="1" key="1">
    <citation type="submission" date="2020-11" db="EMBL/GenBank/DDBJ databases">
        <authorList>
            <person name="Tran Van P."/>
        </authorList>
    </citation>
    <scope>NUCLEOTIDE SEQUENCE</scope>
</reference>
<dbReference type="AlphaFoldDB" id="A0A7R9G828"/>